<dbReference type="Gene3D" id="3.60.40.10">
    <property type="entry name" value="PPM-type phosphatase domain"/>
    <property type="match status" value="1"/>
</dbReference>
<reference evidence="2 3" key="1">
    <citation type="journal article" date="2019" name="Int. J. Syst. Evol. Microbiol.">
        <title>The Global Catalogue of Microorganisms (GCM) 10K type strain sequencing project: providing services to taxonomists for standard genome sequencing and annotation.</title>
        <authorList>
            <consortium name="The Broad Institute Genomics Platform"/>
            <consortium name="The Broad Institute Genome Sequencing Center for Infectious Disease"/>
            <person name="Wu L."/>
            <person name="Ma J."/>
        </authorList>
    </citation>
    <scope>NUCLEOTIDE SEQUENCE [LARGE SCALE GENOMIC DNA]</scope>
    <source>
        <strain evidence="2 3">JCM 15933</strain>
    </source>
</reference>
<evidence type="ECO:0000259" key="1">
    <source>
        <dbReference type="Pfam" id="PF07228"/>
    </source>
</evidence>
<dbReference type="InterPro" id="IPR036457">
    <property type="entry name" value="PPM-type-like_dom_sf"/>
</dbReference>
<feature type="domain" description="PPM-type phosphatase" evidence="1">
    <location>
        <begin position="1"/>
        <end position="66"/>
    </location>
</feature>
<dbReference type="InterPro" id="IPR001932">
    <property type="entry name" value="PPM-type_phosphatase-like_dom"/>
</dbReference>
<keyword evidence="3" id="KW-1185">Reference proteome</keyword>
<protein>
    <recommendedName>
        <fullName evidence="1">PPM-type phosphatase domain-containing protein</fullName>
    </recommendedName>
</protein>
<organism evidence="2 3">
    <name type="scientific">Dactylosporangium maewongense</name>
    <dbReference type="NCBI Taxonomy" id="634393"/>
    <lineage>
        <taxon>Bacteria</taxon>
        <taxon>Bacillati</taxon>
        <taxon>Actinomycetota</taxon>
        <taxon>Actinomycetes</taxon>
        <taxon>Micromonosporales</taxon>
        <taxon>Micromonosporaceae</taxon>
        <taxon>Dactylosporangium</taxon>
    </lineage>
</organism>
<dbReference type="RefSeq" id="WP_425552114.1">
    <property type="nucleotide sequence ID" value="NZ_BAAAQD010000001.1"/>
</dbReference>
<evidence type="ECO:0000313" key="2">
    <source>
        <dbReference type="EMBL" id="GAA1500793.1"/>
    </source>
</evidence>
<dbReference type="Pfam" id="PF07228">
    <property type="entry name" value="SpoIIE"/>
    <property type="match status" value="1"/>
</dbReference>
<proteinExistence type="predicted"/>
<accession>A0ABN1ZM32</accession>
<name>A0ABN1ZM32_9ACTN</name>
<comment type="caution">
    <text evidence="2">The sequence shown here is derived from an EMBL/GenBank/DDBJ whole genome shotgun (WGS) entry which is preliminary data.</text>
</comment>
<sequence>MLYTDGATEAVGRDGRVFGVEGLVELVERDTGELPAPEALRRLCHSALAGYAGTPADDVTLLLVEWAQDAARRMLPLATADPIPPWGEF</sequence>
<gene>
    <name evidence="2" type="ORF">GCM10009827_007650</name>
</gene>
<evidence type="ECO:0000313" key="3">
    <source>
        <dbReference type="Proteomes" id="UP001501470"/>
    </source>
</evidence>
<dbReference type="Proteomes" id="UP001501470">
    <property type="component" value="Unassembled WGS sequence"/>
</dbReference>
<dbReference type="EMBL" id="BAAAQD010000001">
    <property type="protein sequence ID" value="GAA1500793.1"/>
    <property type="molecule type" value="Genomic_DNA"/>
</dbReference>